<feature type="compositionally biased region" description="Low complexity" evidence="1">
    <location>
        <begin position="476"/>
        <end position="487"/>
    </location>
</feature>
<name>A0A286UDY6_9AGAM</name>
<keyword evidence="3" id="KW-1185">Reference proteome</keyword>
<comment type="caution">
    <text evidence="2">The sequence shown here is derived from an EMBL/GenBank/DDBJ whole genome shotgun (WGS) entry which is preliminary data.</text>
</comment>
<dbReference type="EMBL" id="NBII01000006">
    <property type="protein sequence ID" value="PAV17803.1"/>
    <property type="molecule type" value="Genomic_DNA"/>
</dbReference>
<dbReference type="OrthoDB" id="2802364at2759"/>
<feature type="region of interest" description="Disordered" evidence="1">
    <location>
        <begin position="565"/>
        <end position="605"/>
    </location>
</feature>
<evidence type="ECO:0000256" key="1">
    <source>
        <dbReference type="SAM" id="MobiDB-lite"/>
    </source>
</evidence>
<dbReference type="AlphaFoldDB" id="A0A286UDY6"/>
<sequence>MSSWLESSRVVVVGEELTLFFFNLLLFTDDDLISMNVHSRPTNASVRDKKPFRPLPLTPDVQYPYLIDDNANEPFQLLESHPLNLICRFHNVKQVSLEEGVPPPFRFDVPIVRSALDNPDALFPTHVLAVYDQDTTPEPSPPLSPHGAAFSFGTKSPLVSSSSFFSGPGAPLMIPVNASLWARAFNIQLSNDAVPSSPDPSPTLPAIRYSRTHIRDESFASISTSTCSSRPGSCSSLASLRPRSVLSLPVHVLRVPSASSLPLLLLACLRIVSYNLIAPALLPRIVLSELPAPSAILTEHMLRFLYSKGENRKSNVVPRSERSPLLSIPSPASSKLDSDAEESRNVSPLLMPSVPDDVDTRRFSQISESSVSSLSLPSPTLPTGHIPARSSLEHTQNSNRNSYSGPSPSLIRPDSPPPRPRSAAGLSPSSPYAPYASPKSYVSHKQLNIPISPSPLSPFHAVSRQQSANEHFLSTLESLSSENNSSTATPRRKKRQSIYSEIHPSVLSDPFVSSDPDIRLLALAQQNFGMWANALSLGARDSEIVGLVDIAWTVVRETRRIRFGVGSSGKTSHPAARRKSPIGPRSAEPTMLNRLRNKSREQDRA</sequence>
<feature type="compositionally biased region" description="Polar residues" evidence="1">
    <location>
        <begin position="393"/>
        <end position="405"/>
    </location>
</feature>
<dbReference type="Proteomes" id="UP000217199">
    <property type="component" value="Unassembled WGS sequence"/>
</dbReference>
<proteinExistence type="predicted"/>
<reference evidence="2 3" key="1">
    <citation type="journal article" date="2017" name="Mol. Ecol.">
        <title>Comparative and population genomic landscape of Phellinus noxius: A hypervariable fungus causing root rot in trees.</title>
        <authorList>
            <person name="Chung C.L."/>
            <person name="Lee T.J."/>
            <person name="Akiba M."/>
            <person name="Lee H.H."/>
            <person name="Kuo T.H."/>
            <person name="Liu D."/>
            <person name="Ke H.M."/>
            <person name="Yokoi T."/>
            <person name="Roa M.B."/>
            <person name="Lu M.J."/>
            <person name="Chang Y.Y."/>
            <person name="Ann P.J."/>
            <person name="Tsai J.N."/>
            <person name="Chen C.Y."/>
            <person name="Tzean S.S."/>
            <person name="Ota Y."/>
            <person name="Hattori T."/>
            <person name="Sahashi N."/>
            <person name="Liou R.F."/>
            <person name="Kikuchi T."/>
            <person name="Tsai I.J."/>
        </authorList>
    </citation>
    <scope>NUCLEOTIDE SEQUENCE [LARGE SCALE GENOMIC DNA]</scope>
    <source>
        <strain evidence="2 3">FFPRI411160</strain>
    </source>
</reference>
<feature type="region of interest" description="Disordered" evidence="1">
    <location>
        <begin position="313"/>
        <end position="433"/>
    </location>
</feature>
<evidence type="ECO:0000313" key="2">
    <source>
        <dbReference type="EMBL" id="PAV17803.1"/>
    </source>
</evidence>
<accession>A0A286UDY6</accession>
<organism evidence="2 3">
    <name type="scientific">Pyrrhoderma noxium</name>
    <dbReference type="NCBI Taxonomy" id="2282107"/>
    <lineage>
        <taxon>Eukaryota</taxon>
        <taxon>Fungi</taxon>
        <taxon>Dikarya</taxon>
        <taxon>Basidiomycota</taxon>
        <taxon>Agaricomycotina</taxon>
        <taxon>Agaricomycetes</taxon>
        <taxon>Hymenochaetales</taxon>
        <taxon>Hymenochaetaceae</taxon>
        <taxon>Pyrrhoderma</taxon>
    </lineage>
</organism>
<evidence type="ECO:0000313" key="3">
    <source>
        <dbReference type="Proteomes" id="UP000217199"/>
    </source>
</evidence>
<feature type="compositionally biased region" description="Low complexity" evidence="1">
    <location>
        <begin position="323"/>
        <end position="335"/>
    </location>
</feature>
<protein>
    <submittedName>
        <fullName evidence="2">Uncharacterized protein</fullName>
    </submittedName>
</protein>
<gene>
    <name evidence="2" type="ORF">PNOK_0628900</name>
</gene>
<feature type="compositionally biased region" description="Low complexity" evidence="1">
    <location>
        <begin position="364"/>
        <end position="382"/>
    </location>
</feature>
<feature type="region of interest" description="Disordered" evidence="1">
    <location>
        <begin position="476"/>
        <end position="497"/>
    </location>
</feature>
<dbReference type="InParanoid" id="A0A286UDY6"/>
<feature type="compositionally biased region" description="Low complexity" evidence="1">
    <location>
        <begin position="421"/>
        <end position="433"/>
    </location>
</feature>